<keyword evidence="3 6" id="KW-1133">Transmembrane helix</keyword>
<feature type="transmembrane region" description="Helical" evidence="6">
    <location>
        <begin position="116"/>
        <end position="135"/>
    </location>
</feature>
<feature type="transmembrane region" description="Helical" evidence="6">
    <location>
        <begin position="23"/>
        <end position="46"/>
    </location>
</feature>
<dbReference type="Proteomes" id="UP000504637">
    <property type="component" value="Unplaced"/>
</dbReference>
<protein>
    <recommendedName>
        <fullName evidence="7">Rhodopsin domain-containing protein</fullName>
    </recommendedName>
</protein>
<dbReference type="GO" id="GO:0016020">
    <property type="term" value="C:membrane"/>
    <property type="evidence" value="ECO:0007669"/>
    <property type="project" value="UniProtKB-SubCell"/>
</dbReference>
<gene>
    <name evidence="9" type="ORF">K489DRAFT_114845</name>
</gene>
<feature type="domain" description="Rhodopsin" evidence="7">
    <location>
        <begin position="42"/>
        <end position="247"/>
    </location>
</feature>
<keyword evidence="8" id="KW-1185">Reference proteome</keyword>
<dbReference type="PANTHER" id="PTHR33048:SF47">
    <property type="entry name" value="INTEGRAL MEMBRANE PROTEIN-RELATED"/>
    <property type="match status" value="1"/>
</dbReference>
<evidence type="ECO:0000256" key="6">
    <source>
        <dbReference type="SAM" id="Phobius"/>
    </source>
</evidence>
<dbReference type="RefSeq" id="XP_033463438.1">
    <property type="nucleotide sequence ID" value="XM_033598922.1"/>
</dbReference>
<reference evidence="9" key="2">
    <citation type="submission" date="2020-04" db="EMBL/GenBank/DDBJ databases">
        <authorList>
            <consortium name="NCBI Genome Project"/>
        </authorList>
    </citation>
    <scope>NUCLEOTIDE SEQUENCE</scope>
    <source>
        <strain evidence="9">CBS 342.82</strain>
    </source>
</reference>
<keyword evidence="4 6" id="KW-0472">Membrane</keyword>
<keyword evidence="2 6" id="KW-0812">Transmembrane</keyword>
<dbReference type="InterPro" id="IPR052337">
    <property type="entry name" value="SAT4-like"/>
</dbReference>
<evidence type="ECO:0000256" key="4">
    <source>
        <dbReference type="ARBA" id="ARBA00023136"/>
    </source>
</evidence>
<evidence type="ECO:0000256" key="1">
    <source>
        <dbReference type="ARBA" id="ARBA00004141"/>
    </source>
</evidence>
<sequence>MNSNGPPQLTPAQWASYGESKRLALYISMGVFLVLGNSTFVARIYCQLERLHVLLLEDAFLAFALILANVGIVLNILATTKGLGLHDYRVIAEDDSAIRGESLVRIYELIYVSNNLQAACLASVKIALLFLYRRIFIVNQKWLKVTWWGNLLFVIALFLIAIFFNIFQCSPINWYWMRMYILAGSPVPNEDLGYCSPASRSVIYATLSLNIVSDVALLLLPAISIATLQITMGNKIGLAVVFGFGIM</sequence>
<feature type="transmembrane region" description="Helical" evidence="6">
    <location>
        <begin position="147"/>
        <end position="167"/>
    </location>
</feature>
<evidence type="ECO:0000256" key="3">
    <source>
        <dbReference type="ARBA" id="ARBA00022989"/>
    </source>
</evidence>
<dbReference type="AlphaFoldDB" id="A0A6J3MHN6"/>
<evidence type="ECO:0000259" key="7">
    <source>
        <dbReference type="Pfam" id="PF20684"/>
    </source>
</evidence>
<feature type="transmembrane region" description="Helical" evidence="6">
    <location>
        <begin position="202"/>
        <end position="228"/>
    </location>
</feature>
<dbReference type="OrthoDB" id="5413793at2759"/>
<comment type="subcellular location">
    <subcellularLocation>
        <location evidence="1">Membrane</location>
        <topology evidence="1">Multi-pass membrane protein</topology>
    </subcellularLocation>
</comment>
<reference evidence="9" key="1">
    <citation type="submission" date="2020-01" db="EMBL/GenBank/DDBJ databases">
        <authorList>
            <consortium name="DOE Joint Genome Institute"/>
            <person name="Haridas S."/>
            <person name="Albert R."/>
            <person name="Binder M."/>
            <person name="Bloem J."/>
            <person name="Labutti K."/>
            <person name="Salamov A."/>
            <person name="Andreopoulos B."/>
            <person name="Baker S.E."/>
            <person name="Barry K."/>
            <person name="Bills G."/>
            <person name="Bluhm B.H."/>
            <person name="Cannon C."/>
            <person name="Castanera R."/>
            <person name="Culley D.E."/>
            <person name="Daum C."/>
            <person name="Ezra D."/>
            <person name="Gonzalez J.B."/>
            <person name="Henrissat B."/>
            <person name="Kuo A."/>
            <person name="Liang C."/>
            <person name="Lipzen A."/>
            <person name="Lutzoni F."/>
            <person name="Magnuson J."/>
            <person name="Mondo S."/>
            <person name="Nolan M."/>
            <person name="Ohm R."/>
            <person name="Pangilinan J."/>
            <person name="Park H.-J."/>
            <person name="Ramirez L."/>
            <person name="Alfaro M."/>
            <person name="Sun H."/>
            <person name="Tritt A."/>
            <person name="Yoshinaga Y."/>
            <person name="Zwiers L.-H."/>
            <person name="Turgeon B.G."/>
            <person name="Goodwin S.B."/>
            <person name="Spatafora J.W."/>
            <person name="Crous P.W."/>
            <person name="Grigoriev I.V."/>
        </authorList>
    </citation>
    <scope>NUCLEOTIDE SEQUENCE</scope>
    <source>
        <strain evidence="9">CBS 342.82</strain>
    </source>
</reference>
<dbReference type="PANTHER" id="PTHR33048">
    <property type="entry name" value="PTH11-LIKE INTEGRAL MEMBRANE PROTEIN (AFU_ORTHOLOGUE AFUA_5G11245)"/>
    <property type="match status" value="1"/>
</dbReference>
<evidence type="ECO:0000313" key="9">
    <source>
        <dbReference type="RefSeq" id="XP_033463438.1"/>
    </source>
</evidence>
<feature type="transmembrane region" description="Helical" evidence="6">
    <location>
        <begin position="58"/>
        <end position="78"/>
    </location>
</feature>
<name>A0A6J3MHN6_9PEZI</name>
<reference evidence="9" key="3">
    <citation type="submission" date="2025-08" db="UniProtKB">
        <authorList>
            <consortium name="RefSeq"/>
        </authorList>
    </citation>
    <scope>IDENTIFICATION</scope>
    <source>
        <strain evidence="9">CBS 342.82</strain>
    </source>
</reference>
<dbReference type="Pfam" id="PF20684">
    <property type="entry name" value="Fung_rhodopsin"/>
    <property type="match status" value="1"/>
</dbReference>
<evidence type="ECO:0000256" key="5">
    <source>
        <dbReference type="ARBA" id="ARBA00038359"/>
    </source>
</evidence>
<proteinExistence type="inferred from homology"/>
<evidence type="ECO:0000313" key="8">
    <source>
        <dbReference type="Proteomes" id="UP000504637"/>
    </source>
</evidence>
<dbReference type="GeneID" id="54356721"/>
<dbReference type="InterPro" id="IPR049326">
    <property type="entry name" value="Rhodopsin_dom_fungi"/>
</dbReference>
<evidence type="ECO:0000256" key="2">
    <source>
        <dbReference type="ARBA" id="ARBA00022692"/>
    </source>
</evidence>
<organism evidence="9">
    <name type="scientific">Dissoconium aciculare CBS 342.82</name>
    <dbReference type="NCBI Taxonomy" id="1314786"/>
    <lineage>
        <taxon>Eukaryota</taxon>
        <taxon>Fungi</taxon>
        <taxon>Dikarya</taxon>
        <taxon>Ascomycota</taxon>
        <taxon>Pezizomycotina</taxon>
        <taxon>Dothideomycetes</taxon>
        <taxon>Dothideomycetidae</taxon>
        <taxon>Mycosphaerellales</taxon>
        <taxon>Dissoconiaceae</taxon>
        <taxon>Dissoconium</taxon>
    </lineage>
</organism>
<accession>A0A6J3MHN6</accession>
<comment type="similarity">
    <text evidence="5">Belongs to the SAT4 family.</text>
</comment>